<keyword evidence="2" id="KW-0732">Signal</keyword>
<proteinExistence type="predicted"/>
<evidence type="ECO:0000313" key="4">
    <source>
        <dbReference type="Proteomes" id="UP001597110"/>
    </source>
</evidence>
<organism evidence="3 4">
    <name type="scientific">Lysobacter brunescens</name>
    <dbReference type="NCBI Taxonomy" id="262323"/>
    <lineage>
        <taxon>Bacteria</taxon>
        <taxon>Pseudomonadati</taxon>
        <taxon>Pseudomonadota</taxon>
        <taxon>Gammaproteobacteria</taxon>
        <taxon>Lysobacterales</taxon>
        <taxon>Lysobacteraceae</taxon>
        <taxon>Lysobacter</taxon>
    </lineage>
</organism>
<dbReference type="PROSITE" id="PS51257">
    <property type="entry name" value="PROKAR_LIPOPROTEIN"/>
    <property type="match status" value="1"/>
</dbReference>
<reference evidence="4" key="1">
    <citation type="journal article" date="2019" name="Int. J. Syst. Evol. Microbiol.">
        <title>The Global Catalogue of Microorganisms (GCM) 10K type strain sequencing project: providing services to taxonomists for standard genome sequencing and annotation.</title>
        <authorList>
            <consortium name="The Broad Institute Genomics Platform"/>
            <consortium name="The Broad Institute Genome Sequencing Center for Infectious Disease"/>
            <person name="Wu L."/>
            <person name="Ma J."/>
        </authorList>
    </citation>
    <scope>NUCLEOTIDE SEQUENCE [LARGE SCALE GENOMIC DNA]</scope>
    <source>
        <strain evidence="4">CCUG 55585</strain>
    </source>
</reference>
<feature type="signal peptide" evidence="2">
    <location>
        <begin position="1"/>
        <end position="15"/>
    </location>
</feature>
<keyword evidence="4" id="KW-1185">Reference proteome</keyword>
<feature type="region of interest" description="Disordered" evidence="1">
    <location>
        <begin position="20"/>
        <end position="64"/>
    </location>
</feature>
<name>A0ABW2YCU5_9GAMM</name>
<protein>
    <recommendedName>
        <fullName evidence="5">Lipoprotein</fullName>
    </recommendedName>
</protein>
<accession>A0ABW2YCU5</accession>
<gene>
    <name evidence="3" type="ORF">ACFQ0E_11890</name>
</gene>
<feature type="chain" id="PRO_5047147526" description="Lipoprotein" evidence="2">
    <location>
        <begin position="16"/>
        <end position="230"/>
    </location>
</feature>
<evidence type="ECO:0008006" key="5">
    <source>
        <dbReference type="Google" id="ProtNLM"/>
    </source>
</evidence>
<evidence type="ECO:0000313" key="3">
    <source>
        <dbReference type="EMBL" id="MFD0726294.1"/>
    </source>
</evidence>
<dbReference type="Proteomes" id="UP001597110">
    <property type="component" value="Unassembled WGS sequence"/>
</dbReference>
<evidence type="ECO:0000256" key="2">
    <source>
        <dbReference type="SAM" id="SignalP"/>
    </source>
</evidence>
<evidence type="ECO:0000256" key="1">
    <source>
        <dbReference type="SAM" id="MobiDB-lite"/>
    </source>
</evidence>
<sequence length="230" mass="24054">MRQALLAATIVLALAACSTDDDTQGASPDAAGADIAQSSDAAEAPGAPGSDGATTAAGNKPVDGKQAGVYTHTFTHKRQSYQVDIVSGVASSTVTITSKGLTLSNKPLKKTVAGLFKSAEMTDLDADGEPEIYVFMQSADTGDRASVIVVASDQGRRMVEVSMPDLAADAKNSAGYRGKDEFAIVEKVLARRFPLHDDRGEPTGTMRQMQYKLAKGANGPELKLDQVAEF</sequence>
<comment type="caution">
    <text evidence="3">The sequence shown here is derived from an EMBL/GenBank/DDBJ whole genome shotgun (WGS) entry which is preliminary data.</text>
</comment>
<dbReference type="EMBL" id="JBHTIF010000001">
    <property type="protein sequence ID" value="MFD0726294.1"/>
    <property type="molecule type" value="Genomic_DNA"/>
</dbReference>
<dbReference type="RefSeq" id="WP_386823910.1">
    <property type="nucleotide sequence ID" value="NZ_JBHTIF010000001.1"/>
</dbReference>